<organism evidence="8 9">
    <name type="scientific">Proteobacteria bacterium 228</name>
    <dbReference type="NCBI Taxonomy" id="2083153"/>
    <lineage>
        <taxon>Bacteria</taxon>
        <taxon>Pseudomonadati</taxon>
        <taxon>Pseudomonadota</taxon>
    </lineage>
</organism>
<evidence type="ECO:0000256" key="1">
    <source>
        <dbReference type="ARBA" id="ARBA00004651"/>
    </source>
</evidence>
<comment type="similarity">
    <text evidence="6">Belongs to the binding-protein-dependent transport system permease family.</text>
</comment>
<dbReference type="PANTHER" id="PTHR30177:SF32">
    <property type="entry name" value="GLYCINE BETAINE UPTAKE SYSTEM PERMEASE PROTEIN YEHW"/>
    <property type="match status" value="1"/>
</dbReference>
<dbReference type="GO" id="GO:0031460">
    <property type="term" value="P:glycine betaine transport"/>
    <property type="evidence" value="ECO:0007669"/>
    <property type="project" value="UniProtKB-ARBA"/>
</dbReference>
<comment type="subcellular location">
    <subcellularLocation>
        <location evidence="1 6">Cell membrane</location>
        <topology evidence="1 6">Multi-pass membrane protein</topology>
    </subcellularLocation>
</comment>
<keyword evidence="3 6" id="KW-0812">Transmembrane</keyword>
<dbReference type="OrthoDB" id="9801163at2"/>
<feature type="domain" description="ABC transmembrane type-1" evidence="7">
    <location>
        <begin position="55"/>
        <end position="236"/>
    </location>
</feature>
<dbReference type="SUPFAM" id="SSF161098">
    <property type="entry name" value="MetI-like"/>
    <property type="match status" value="1"/>
</dbReference>
<evidence type="ECO:0000256" key="2">
    <source>
        <dbReference type="ARBA" id="ARBA00022448"/>
    </source>
</evidence>
<proteinExistence type="inferred from homology"/>
<keyword evidence="2 6" id="KW-0813">Transport</keyword>
<evidence type="ECO:0000256" key="5">
    <source>
        <dbReference type="ARBA" id="ARBA00023136"/>
    </source>
</evidence>
<sequence length="250" mass="26523">MTTASTRQWPVALLLSLTLLLLVTLSLPHWQGLFHWLQPVSKQVIYNRDGFFTLLGSHLLLVLSSGLAASLTGIGLGLWVTRDSGRDFLPLVSTLASVGQTFPPVAVLALAVPALGFGFKPAFFSLLLYGLLPVVRNTIAGIQGIAPAVQEAAQAMGMTPWQQLWQVELPMAASVILAGVRTSLIINVATATIGSTIGARTLGDPIIAGLINFNLAYVVQGALLVGLLAISLDSLFDYLGRRLYSAAEGY</sequence>
<evidence type="ECO:0000313" key="9">
    <source>
        <dbReference type="Proteomes" id="UP000238196"/>
    </source>
</evidence>
<dbReference type="InterPro" id="IPR000515">
    <property type="entry name" value="MetI-like"/>
</dbReference>
<evidence type="ECO:0000256" key="3">
    <source>
        <dbReference type="ARBA" id="ARBA00022692"/>
    </source>
</evidence>
<dbReference type="Proteomes" id="UP000238196">
    <property type="component" value="Unassembled WGS sequence"/>
</dbReference>
<dbReference type="PROSITE" id="PS50928">
    <property type="entry name" value="ABC_TM1"/>
    <property type="match status" value="1"/>
</dbReference>
<dbReference type="FunFam" id="1.10.3720.10:FF:000001">
    <property type="entry name" value="Glycine betaine ABC transporter, permease"/>
    <property type="match status" value="1"/>
</dbReference>
<evidence type="ECO:0000256" key="6">
    <source>
        <dbReference type="RuleBase" id="RU363032"/>
    </source>
</evidence>
<dbReference type="InterPro" id="IPR051204">
    <property type="entry name" value="ABC_transp_perm/SBD"/>
</dbReference>
<keyword evidence="5 6" id="KW-0472">Membrane</keyword>
<protein>
    <submittedName>
        <fullName evidence="8">Osmoprotectant uptake system permease</fullName>
    </submittedName>
</protein>
<gene>
    <name evidence="8" type="ORF">C4K68_21960</name>
</gene>
<feature type="transmembrane region" description="Helical" evidence="6">
    <location>
        <begin position="206"/>
        <end position="230"/>
    </location>
</feature>
<dbReference type="PANTHER" id="PTHR30177">
    <property type="entry name" value="GLYCINE BETAINE/L-PROLINE TRANSPORT SYSTEM PERMEASE PROTEIN PROW"/>
    <property type="match status" value="1"/>
</dbReference>
<reference evidence="8 9" key="1">
    <citation type="submission" date="2018-02" db="EMBL/GenBank/DDBJ databases">
        <title>novel marine gammaproteobacteria from coastal saline agro ecosystem.</title>
        <authorList>
            <person name="Krishnan R."/>
            <person name="Ramesh Kumar N."/>
        </authorList>
    </citation>
    <scope>NUCLEOTIDE SEQUENCE [LARGE SCALE GENOMIC DNA]</scope>
    <source>
        <strain evidence="8 9">228</strain>
    </source>
</reference>
<evidence type="ECO:0000256" key="4">
    <source>
        <dbReference type="ARBA" id="ARBA00022989"/>
    </source>
</evidence>
<dbReference type="EMBL" id="PRLP01000106">
    <property type="protein sequence ID" value="PPC75300.1"/>
    <property type="molecule type" value="Genomic_DNA"/>
</dbReference>
<evidence type="ECO:0000259" key="7">
    <source>
        <dbReference type="PROSITE" id="PS50928"/>
    </source>
</evidence>
<dbReference type="AlphaFoldDB" id="A0A2S5KKP2"/>
<feature type="transmembrane region" description="Helical" evidence="6">
    <location>
        <begin position="50"/>
        <end position="80"/>
    </location>
</feature>
<feature type="transmembrane region" description="Helical" evidence="6">
    <location>
        <begin position="171"/>
        <end position="194"/>
    </location>
</feature>
<dbReference type="InterPro" id="IPR035906">
    <property type="entry name" value="MetI-like_sf"/>
</dbReference>
<accession>A0A2S5KKP2</accession>
<name>A0A2S5KKP2_9PROT</name>
<dbReference type="GO" id="GO:0005886">
    <property type="term" value="C:plasma membrane"/>
    <property type="evidence" value="ECO:0007669"/>
    <property type="project" value="UniProtKB-SubCell"/>
</dbReference>
<dbReference type="Gene3D" id="1.10.3720.10">
    <property type="entry name" value="MetI-like"/>
    <property type="match status" value="1"/>
</dbReference>
<comment type="caution">
    <text evidence="8">The sequence shown here is derived from an EMBL/GenBank/DDBJ whole genome shotgun (WGS) entry which is preliminary data.</text>
</comment>
<evidence type="ECO:0000313" key="8">
    <source>
        <dbReference type="EMBL" id="PPC75300.1"/>
    </source>
</evidence>
<dbReference type="Pfam" id="PF00528">
    <property type="entry name" value="BPD_transp_1"/>
    <property type="match status" value="1"/>
</dbReference>
<keyword evidence="4 6" id="KW-1133">Transmembrane helix</keyword>
<dbReference type="CDD" id="cd06261">
    <property type="entry name" value="TM_PBP2"/>
    <property type="match status" value="1"/>
</dbReference>
<dbReference type="GO" id="GO:0055085">
    <property type="term" value="P:transmembrane transport"/>
    <property type="evidence" value="ECO:0007669"/>
    <property type="project" value="InterPro"/>
</dbReference>